<protein>
    <submittedName>
        <fullName evidence="1">Uncharacterized protein</fullName>
    </submittedName>
</protein>
<accession>A0ACB9N6M0</accession>
<dbReference type="Proteomes" id="UP000828941">
    <property type="component" value="Chromosome 7"/>
</dbReference>
<proteinExistence type="predicted"/>
<dbReference type="EMBL" id="CM039432">
    <property type="protein sequence ID" value="KAI4332033.1"/>
    <property type="molecule type" value="Genomic_DNA"/>
</dbReference>
<evidence type="ECO:0000313" key="2">
    <source>
        <dbReference type="Proteomes" id="UP000828941"/>
    </source>
</evidence>
<name>A0ACB9N6M0_BAUVA</name>
<organism evidence="1 2">
    <name type="scientific">Bauhinia variegata</name>
    <name type="common">Purple orchid tree</name>
    <name type="synonym">Phanera variegata</name>
    <dbReference type="NCBI Taxonomy" id="167791"/>
    <lineage>
        <taxon>Eukaryota</taxon>
        <taxon>Viridiplantae</taxon>
        <taxon>Streptophyta</taxon>
        <taxon>Embryophyta</taxon>
        <taxon>Tracheophyta</taxon>
        <taxon>Spermatophyta</taxon>
        <taxon>Magnoliopsida</taxon>
        <taxon>eudicotyledons</taxon>
        <taxon>Gunneridae</taxon>
        <taxon>Pentapetalae</taxon>
        <taxon>rosids</taxon>
        <taxon>fabids</taxon>
        <taxon>Fabales</taxon>
        <taxon>Fabaceae</taxon>
        <taxon>Cercidoideae</taxon>
        <taxon>Cercideae</taxon>
        <taxon>Bauhiniinae</taxon>
        <taxon>Bauhinia</taxon>
    </lineage>
</organism>
<gene>
    <name evidence="1" type="ORF">L6164_016974</name>
</gene>
<reference evidence="1 2" key="1">
    <citation type="journal article" date="2022" name="DNA Res.">
        <title>Chromosomal-level genome assembly of the orchid tree Bauhinia variegata (Leguminosae; Cercidoideae) supports the allotetraploid origin hypothesis of Bauhinia.</title>
        <authorList>
            <person name="Zhong Y."/>
            <person name="Chen Y."/>
            <person name="Zheng D."/>
            <person name="Pang J."/>
            <person name="Liu Y."/>
            <person name="Luo S."/>
            <person name="Meng S."/>
            <person name="Qian L."/>
            <person name="Wei D."/>
            <person name="Dai S."/>
            <person name="Zhou R."/>
        </authorList>
    </citation>
    <scope>NUCLEOTIDE SEQUENCE [LARGE SCALE GENOMIC DNA]</scope>
    <source>
        <strain evidence="1">BV-YZ2020</strain>
    </source>
</reference>
<sequence length="111" mass="12875">MLVSMIAKFCILEHSVDKPHADVLGSFAKGKVEIFYKLPKCDFVDTPYMPVYVLFYHEWGGNLGDDVVFHCHIVLLEMVETILIYVLLEMKSTTLIVLLGQYRWQCSSEKW</sequence>
<comment type="caution">
    <text evidence="1">The sequence shown here is derived from an EMBL/GenBank/DDBJ whole genome shotgun (WGS) entry which is preliminary data.</text>
</comment>
<keyword evidence="2" id="KW-1185">Reference proteome</keyword>
<evidence type="ECO:0000313" key="1">
    <source>
        <dbReference type="EMBL" id="KAI4332033.1"/>
    </source>
</evidence>